<evidence type="ECO:0000256" key="8">
    <source>
        <dbReference type="ARBA" id="ARBA00029835"/>
    </source>
</evidence>
<proteinExistence type="inferred from homology"/>
<keyword evidence="4" id="KW-0808">Transferase</keyword>
<evidence type="ECO:0000256" key="7">
    <source>
        <dbReference type="ARBA" id="ARBA00022840"/>
    </source>
</evidence>
<dbReference type="UniPathway" id="UPA00792"/>
<evidence type="ECO:0000256" key="1">
    <source>
        <dbReference type="ARBA" id="ARBA00004875"/>
    </source>
</evidence>
<keyword evidence="6 11" id="KW-0418">Kinase</keyword>
<dbReference type="InterPro" id="IPR006001">
    <property type="entry name" value="Therm_gnt_kin"/>
</dbReference>
<dbReference type="OrthoDB" id="275177at2759"/>
<dbReference type="EMBL" id="FQ311432">
    <property type="protein sequence ID" value="CBQ68590.1"/>
    <property type="molecule type" value="Genomic_DNA"/>
</dbReference>
<evidence type="ECO:0000256" key="2">
    <source>
        <dbReference type="ARBA" id="ARBA00008420"/>
    </source>
</evidence>
<dbReference type="GO" id="GO:0005975">
    <property type="term" value="P:carbohydrate metabolic process"/>
    <property type="evidence" value="ECO:0007669"/>
    <property type="project" value="InterPro"/>
</dbReference>
<dbReference type="eggNOG" id="KOG3354">
    <property type="taxonomic scope" value="Eukaryota"/>
</dbReference>
<dbReference type="Proteomes" id="UP000008867">
    <property type="component" value="Chromosome 11"/>
</dbReference>
<evidence type="ECO:0000256" key="3">
    <source>
        <dbReference type="ARBA" id="ARBA00012054"/>
    </source>
</evidence>
<keyword evidence="5" id="KW-0547">Nucleotide-binding</keyword>
<comment type="catalytic activity">
    <reaction evidence="9">
        <text>D-gluconate + ATP = 6-phospho-D-gluconate + ADP + H(+)</text>
        <dbReference type="Rhea" id="RHEA:19433"/>
        <dbReference type="ChEBI" id="CHEBI:15378"/>
        <dbReference type="ChEBI" id="CHEBI:18391"/>
        <dbReference type="ChEBI" id="CHEBI:30616"/>
        <dbReference type="ChEBI" id="CHEBI:58759"/>
        <dbReference type="ChEBI" id="CHEBI:456216"/>
        <dbReference type="EC" id="2.7.1.12"/>
    </reaction>
</comment>
<dbReference type="CDD" id="cd02021">
    <property type="entry name" value="GntK"/>
    <property type="match status" value="1"/>
</dbReference>
<reference evidence="11 12" key="1">
    <citation type="journal article" date="2010" name="Science">
        <title>Pathogenicity determinants in smut fungi revealed by genome comparison.</title>
        <authorList>
            <person name="Schirawski J."/>
            <person name="Mannhaupt G."/>
            <person name="Muench K."/>
            <person name="Brefort T."/>
            <person name="Schipper K."/>
            <person name="Doehlemann G."/>
            <person name="Di Stasio M."/>
            <person name="Roessel N."/>
            <person name="Mendoza-Mendoza A."/>
            <person name="Pester D."/>
            <person name="Mueller O."/>
            <person name="Winterberg B."/>
            <person name="Meyer E."/>
            <person name="Ghareeb H."/>
            <person name="Wollenberg T."/>
            <person name="Muensterkoetter M."/>
            <person name="Wong P."/>
            <person name="Walter M."/>
            <person name="Stukenbrock E."/>
            <person name="Gueldener U."/>
            <person name="Kahmann R."/>
        </authorList>
    </citation>
    <scope>NUCLEOTIDE SEQUENCE [LARGE SCALE GENOMIC DNA]</scope>
    <source>
        <strain evidence="12">SRZ2</strain>
    </source>
</reference>
<dbReference type="AlphaFoldDB" id="E6ZMY3"/>
<dbReference type="EC" id="2.7.1.12" evidence="3"/>
<organism evidence="11 12">
    <name type="scientific">Sporisorium reilianum (strain SRZ2)</name>
    <name type="common">Maize head smut fungus</name>
    <dbReference type="NCBI Taxonomy" id="999809"/>
    <lineage>
        <taxon>Eukaryota</taxon>
        <taxon>Fungi</taxon>
        <taxon>Dikarya</taxon>
        <taxon>Basidiomycota</taxon>
        <taxon>Ustilaginomycotina</taxon>
        <taxon>Ustilaginomycetes</taxon>
        <taxon>Ustilaginales</taxon>
        <taxon>Ustilaginaceae</taxon>
        <taxon>Sporisorium</taxon>
    </lineage>
</organism>
<dbReference type="SUPFAM" id="SSF52540">
    <property type="entry name" value="P-loop containing nucleoside triphosphate hydrolases"/>
    <property type="match status" value="1"/>
</dbReference>
<evidence type="ECO:0000256" key="6">
    <source>
        <dbReference type="ARBA" id="ARBA00022777"/>
    </source>
</evidence>
<accession>E6ZMY3</accession>
<evidence type="ECO:0000313" key="12">
    <source>
        <dbReference type="Proteomes" id="UP000008867"/>
    </source>
</evidence>
<comment type="pathway">
    <text evidence="1">Carbohydrate acid metabolism; D-gluconate degradation.</text>
</comment>
<gene>
    <name evidence="11" type="ORF">sr11229</name>
</gene>
<feature type="region of interest" description="Disordered" evidence="10">
    <location>
        <begin position="98"/>
        <end position="129"/>
    </location>
</feature>
<name>E6ZMY3_SPORE</name>
<dbReference type="VEuPathDB" id="FungiDB:sr11229"/>
<evidence type="ECO:0000256" key="9">
    <source>
        <dbReference type="ARBA" id="ARBA00048090"/>
    </source>
</evidence>
<dbReference type="InterPro" id="IPR027417">
    <property type="entry name" value="P-loop_NTPase"/>
</dbReference>
<dbReference type="PANTHER" id="PTHR43442">
    <property type="entry name" value="GLUCONOKINASE-RELATED"/>
    <property type="match status" value="1"/>
</dbReference>
<comment type="similarity">
    <text evidence="2">Belongs to the gluconokinase GntK/GntV family.</text>
</comment>
<protein>
    <recommendedName>
        <fullName evidence="3">gluconokinase</fullName>
        <ecNumber evidence="3">2.7.1.12</ecNumber>
    </recommendedName>
    <alternativeName>
        <fullName evidence="8">Gluconate kinase</fullName>
    </alternativeName>
</protein>
<dbReference type="Pfam" id="PF01202">
    <property type="entry name" value="SKI"/>
    <property type="match status" value="1"/>
</dbReference>
<dbReference type="InterPro" id="IPR031322">
    <property type="entry name" value="Shikimate/glucono_kinase"/>
</dbReference>
<dbReference type="GO" id="GO:0046316">
    <property type="term" value="F:gluconokinase activity"/>
    <property type="evidence" value="ECO:0007669"/>
    <property type="project" value="UniProtKB-EC"/>
</dbReference>
<dbReference type="GO" id="GO:0005737">
    <property type="term" value="C:cytoplasm"/>
    <property type="evidence" value="ECO:0007669"/>
    <property type="project" value="TreeGrafter"/>
</dbReference>
<evidence type="ECO:0000256" key="5">
    <source>
        <dbReference type="ARBA" id="ARBA00022741"/>
    </source>
</evidence>
<evidence type="ECO:0000313" key="11">
    <source>
        <dbReference type="EMBL" id="CBQ68590.1"/>
    </source>
</evidence>
<dbReference type="Gene3D" id="3.40.50.300">
    <property type="entry name" value="P-loop containing nucleotide triphosphate hydrolases"/>
    <property type="match status" value="1"/>
</dbReference>
<sequence length="249" mass="26823">MTGGTPPTLLIVMGTSGSGKSTVGAALSGALHCPFVDGDDLHPASNVAKMSAGQPLDDADREPWLVKIRRTGLELATTQTQPRAPQEGQVKKLAEVLETSQAHSTARDHSAAAASASESTHGEAKKEERSAKVAVIACSSLKLVYRRLLRGTLPALNHPSALHPEPAPPTDLRVIHIYLDLSRQLLEQRMSNRKGHFMKLDMLYSQLDTLQVPDPKTEPGVIVVKVERETSTDAIVRDAVAQLRALRVV</sequence>
<keyword evidence="7" id="KW-0067">ATP-binding</keyword>
<dbReference type="GO" id="GO:0005524">
    <property type="term" value="F:ATP binding"/>
    <property type="evidence" value="ECO:0007669"/>
    <property type="project" value="UniProtKB-KW"/>
</dbReference>
<feature type="compositionally biased region" description="Basic and acidic residues" evidence="10">
    <location>
        <begin position="120"/>
        <end position="129"/>
    </location>
</feature>
<evidence type="ECO:0000256" key="4">
    <source>
        <dbReference type="ARBA" id="ARBA00022679"/>
    </source>
</evidence>
<dbReference type="HOGENOM" id="CLU_077168_2_0_1"/>
<dbReference type="PANTHER" id="PTHR43442:SF3">
    <property type="entry name" value="GLUCONOKINASE-RELATED"/>
    <property type="match status" value="1"/>
</dbReference>
<keyword evidence="12" id="KW-1185">Reference proteome</keyword>
<evidence type="ECO:0000256" key="10">
    <source>
        <dbReference type="SAM" id="MobiDB-lite"/>
    </source>
</evidence>